<evidence type="ECO:0000313" key="5">
    <source>
        <dbReference type="EMBL" id="SDE99883.1"/>
    </source>
</evidence>
<dbReference type="SMART" id="SM00382">
    <property type="entry name" value="AAA"/>
    <property type="match status" value="1"/>
</dbReference>
<keyword evidence="3" id="KW-0067">ATP-binding</keyword>
<dbReference type="InterPro" id="IPR003959">
    <property type="entry name" value="ATPase_AAA_core"/>
</dbReference>
<dbReference type="GO" id="GO:0005524">
    <property type="term" value="F:ATP binding"/>
    <property type="evidence" value="ECO:0007669"/>
    <property type="project" value="UniProtKB-KW"/>
</dbReference>
<dbReference type="InterPro" id="IPR050221">
    <property type="entry name" value="26S_Proteasome_ATPase"/>
</dbReference>
<dbReference type="STRING" id="227084.SAMN05421855_10496"/>
<sequence>MNTKLINTELTLLFSFLKELIAWRIKNPNGDITTDAPVLPIEKLGKSVTGQFIKDSKLSQLETIVFLVALTPHVLPQFLLNCIAEAYPSGTDLPQFGGVKGKQHRGILPTGETVQFILAGNNLHQRLTCIQLFSESNVLEKNKILYLETAPAGEPIFAGKIALYSETFYLVTTGEVPTPKMSAQFPAEKLETALEWEDLVLNPRTKEDIKDLEIWLLHNPTFLESWGMKDRVKAGYRVLFHGPPGTGKTLTASLLGKYTNRPVYRIDLSTVVSKYIGETEKNLSSLFDKAAHKDWILFFDEADAIFGKRTNVRDAHDKYANQEVSYLLQRVESHPGLVILASNFKDNIDDSFLRRFQSVCEFQLPSAKERLQLWKTNLPKKLKLSPEINLEEISEKYELSGSNIINIIQYCSLKVLSKKSKILPLDLFTEGIRKEIIKENKLF</sequence>
<dbReference type="RefSeq" id="WP_093144756.1">
    <property type="nucleotide sequence ID" value="NZ_BMWO01000004.1"/>
</dbReference>
<dbReference type="CDD" id="cd19481">
    <property type="entry name" value="RecA-like_protease"/>
    <property type="match status" value="1"/>
</dbReference>
<organism evidence="5 6">
    <name type="scientific">Ulvibacter litoralis</name>
    <dbReference type="NCBI Taxonomy" id="227084"/>
    <lineage>
        <taxon>Bacteria</taxon>
        <taxon>Pseudomonadati</taxon>
        <taxon>Bacteroidota</taxon>
        <taxon>Flavobacteriia</taxon>
        <taxon>Flavobacteriales</taxon>
        <taxon>Flavobacteriaceae</taxon>
        <taxon>Ulvibacter</taxon>
    </lineage>
</organism>
<evidence type="ECO:0000313" key="6">
    <source>
        <dbReference type="Proteomes" id="UP000199321"/>
    </source>
</evidence>
<dbReference type="PANTHER" id="PTHR23073">
    <property type="entry name" value="26S PROTEASOME REGULATORY SUBUNIT"/>
    <property type="match status" value="1"/>
</dbReference>
<evidence type="ECO:0000256" key="3">
    <source>
        <dbReference type="ARBA" id="ARBA00022840"/>
    </source>
</evidence>
<evidence type="ECO:0000256" key="2">
    <source>
        <dbReference type="ARBA" id="ARBA00022741"/>
    </source>
</evidence>
<gene>
    <name evidence="5" type="ORF">SAMN05421855_10496</name>
</gene>
<protein>
    <submittedName>
        <fullName evidence="5">ATPase family associated with various cellular activities (AAA)</fullName>
    </submittedName>
</protein>
<proteinExistence type="inferred from homology"/>
<name>A0A1G7HHU9_9FLAO</name>
<dbReference type="Gene3D" id="3.40.50.300">
    <property type="entry name" value="P-loop containing nucleotide triphosphate hydrolases"/>
    <property type="match status" value="1"/>
</dbReference>
<feature type="domain" description="AAA+ ATPase" evidence="4">
    <location>
        <begin position="234"/>
        <end position="366"/>
    </location>
</feature>
<dbReference type="AlphaFoldDB" id="A0A1G7HHU9"/>
<dbReference type="EMBL" id="FNBA01000004">
    <property type="protein sequence ID" value="SDE99883.1"/>
    <property type="molecule type" value="Genomic_DNA"/>
</dbReference>
<dbReference type="OrthoDB" id="7438987at2"/>
<keyword evidence="6" id="KW-1185">Reference proteome</keyword>
<reference evidence="5 6" key="1">
    <citation type="submission" date="2016-10" db="EMBL/GenBank/DDBJ databases">
        <authorList>
            <person name="de Groot N.N."/>
        </authorList>
    </citation>
    <scope>NUCLEOTIDE SEQUENCE [LARGE SCALE GENOMIC DNA]</scope>
    <source>
        <strain evidence="5 6">DSM 16195</strain>
    </source>
</reference>
<dbReference type="SUPFAM" id="SSF52540">
    <property type="entry name" value="P-loop containing nucleoside triphosphate hydrolases"/>
    <property type="match status" value="1"/>
</dbReference>
<dbReference type="GO" id="GO:0016887">
    <property type="term" value="F:ATP hydrolysis activity"/>
    <property type="evidence" value="ECO:0007669"/>
    <property type="project" value="InterPro"/>
</dbReference>
<keyword evidence="2" id="KW-0547">Nucleotide-binding</keyword>
<dbReference type="Proteomes" id="UP000199321">
    <property type="component" value="Unassembled WGS sequence"/>
</dbReference>
<dbReference type="InterPro" id="IPR003593">
    <property type="entry name" value="AAA+_ATPase"/>
</dbReference>
<evidence type="ECO:0000256" key="1">
    <source>
        <dbReference type="ARBA" id="ARBA00006914"/>
    </source>
</evidence>
<dbReference type="InterPro" id="IPR027417">
    <property type="entry name" value="P-loop_NTPase"/>
</dbReference>
<dbReference type="Pfam" id="PF00004">
    <property type="entry name" value="AAA"/>
    <property type="match status" value="1"/>
</dbReference>
<accession>A0A1G7HHU9</accession>
<evidence type="ECO:0000259" key="4">
    <source>
        <dbReference type="SMART" id="SM00382"/>
    </source>
</evidence>
<comment type="similarity">
    <text evidence="1">Belongs to the AAA ATPase family.</text>
</comment>